<sequence>MANSLPFKCYLLTNNGQDKEIRRFALESDVVGNFTYLKEKVRAVYPQLLRESFSISYIDEEGDKVTVSSDDELVAALMFAKRKDDEPFRLIVQAISGAKTEAATTPTGTGNCQGEIHWGVTCDGCQGVVKGFRYKCFQCPDFDLCGKCEAAGQHPGHSFIRVTGAMPAAFQAMKHLLNGGSEVPHWRRKHGRYHHQQGHHGWNAWCPSGINVEVNPQTTAAGSNKGASKSEEKPQCPYKFYMDQAKETATAFQAQAKETASTFQENHPEYLATLNNTIASVMEGLMGFGSIGGSCPRATAQKSDGKKKDVPKEETKTEDKIPHTAAKEVIIPVTVENEETRTNVPIVNPYAQLVDAARAVEVANAKSVAEFANQAAASAQASVAPKPVEVVHLFQTDEALMDTPFAVASRAISRAKMAAAQAPPQAVAEIVAEVVAQAPSQAVAEAAALAPSQSVAEAVAEAAALAPSQAVAEAIAKVAAENNGQAPMAPSQIAAQAVAQAAEAAYKDSMISQPAVDETTTIKPPHQHNESGEWTIVEHGMENPTSSPPSAQESQFVGARPKEPVVEKTLHPDPFISAALETMLAMGFTNEGGWLAQLLEVKGGDIGKALDVLQSQFQLPYLKFSKYTHMAKLGVEFAVVLVVLFGSSQTLQTERCPRASPEELWYSDYSPMLKNTCLEEMSYYFRLIFGRLEDDNLFTFIPHIKEDPEKAENLTQRLTLTEKTALTLMGRAYDVMENSWLTLEETSQQFLAGDKLGSEVARSMESLQKAHIQANELLVDAGREVAFFFKDMLELAIEGVTLILETEIEEAPEDDYGIAKLIQEKIVKISPFDIVGVIVRRFIGRSMGTVQTSPNKDKPDVLFSVMPRIDQMLDDFKATTDREALTAESWTSFLEKQLEKSLVATKKREQENFVLIYRNEVYVAEITLYIAQREFVDHYKSVDPIDGIVMVPLSKAHGQRLFVEIQLHFRYASLSPLNMYNFHQSTFNLKLKQGAEADEFSNIPFKKMVVVATQELFPLGNIQPQTPHVYTNWQTALCKKMANMEGICPFKLEFPQGSPPSLLVAGPPGVAGEPCGLTYQVVAYFCTDPTLPLIKKNTVGFHVRVIQETLPVPLLEQLSLAPTTRPATLVSRQFLLSPGRMQIEMCLDRAVVYYGEKLSMCVQITNNSNRTIRKIKCKLYQVSQLSFAQGERRAPLYCMETTEGCPIPPGASLQRTYTLMTKLQPHRSNENLVFEASSNRGEKDRLSATTIFPYTDPKEGFAILVSYEAKIKVYMGGVQFQSMRSTLGEVSARVPFFLFHQTPRDDIGNEQETSISPVPAVSNKPPRMVRLSSVDNEAGKEPPILLEW</sequence>
<dbReference type="OrthoDB" id="298939at2759"/>
<evidence type="ECO:0000256" key="4">
    <source>
        <dbReference type="ARBA" id="ARBA00022490"/>
    </source>
</evidence>
<dbReference type="PROSITE" id="PS01357">
    <property type="entry name" value="ZF_ZZ_1"/>
    <property type="match status" value="1"/>
</dbReference>
<organism evidence="13 14">
    <name type="scientific">Daphnia galeata</name>
    <dbReference type="NCBI Taxonomy" id="27404"/>
    <lineage>
        <taxon>Eukaryota</taxon>
        <taxon>Metazoa</taxon>
        <taxon>Ecdysozoa</taxon>
        <taxon>Arthropoda</taxon>
        <taxon>Crustacea</taxon>
        <taxon>Branchiopoda</taxon>
        <taxon>Diplostraca</taxon>
        <taxon>Cladocera</taxon>
        <taxon>Anomopoda</taxon>
        <taxon>Daphniidae</taxon>
        <taxon>Daphnia</taxon>
    </lineage>
</organism>
<evidence type="ECO:0000256" key="7">
    <source>
        <dbReference type="ARBA" id="ARBA00022833"/>
    </source>
</evidence>
<dbReference type="Proteomes" id="UP000789390">
    <property type="component" value="Unassembled WGS sequence"/>
</dbReference>
<evidence type="ECO:0000259" key="11">
    <source>
        <dbReference type="PROSITE" id="PS50135"/>
    </source>
</evidence>
<dbReference type="Gene3D" id="3.10.20.90">
    <property type="entry name" value="Phosphatidylinositol 3-kinase Catalytic Subunit, Chain A, domain 1"/>
    <property type="match status" value="1"/>
</dbReference>
<dbReference type="GO" id="GO:0005634">
    <property type="term" value="C:nucleus"/>
    <property type="evidence" value="ECO:0007669"/>
    <property type="project" value="UniProtKB-SubCell"/>
</dbReference>
<dbReference type="InterPro" id="IPR000270">
    <property type="entry name" value="PB1_dom"/>
</dbReference>
<dbReference type="InterPro" id="IPR015940">
    <property type="entry name" value="UBA"/>
</dbReference>
<dbReference type="CDD" id="cd02340">
    <property type="entry name" value="ZZ_NBR1_like"/>
    <property type="match status" value="1"/>
</dbReference>
<dbReference type="GO" id="GO:0002031">
    <property type="term" value="P:G protein-coupled receptor internalization"/>
    <property type="evidence" value="ECO:0007669"/>
    <property type="project" value="TreeGrafter"/>
</dbReference>
<dbReference type="GO" id="GO:0005737">
    <property type="term" value="C:cytoplasm"/>
    <property type="evidence" value="ECO:0007669"/>
    <property type="project" value="UniProtKB-SubCell"/>
</dbReference>
<dbReference type="InterPro" id="IPR053793">
    <property type="entry name" value="PB1-like"/>
</dbReference>
<dbReference type="FunFam" id="1.10.8.10:FF:000034">
    <property type="entry name" value="Sequestosome 1"/>
    <property type="match status" value="1"/>
</dbReference>
<proteinExistence type="inferred from homology"/>
<feature type="domain" description="PB1" evidence="12">
    <location>
        <begin position="4"/>
        <end position="95"/>
    </location>
</feature>
<dbReference type="Pfam" id="PF00564">
    <property type="entry name" value="PB1"/>
    <property type="match status" value="1"/>
</dbReference>
<keyword evidence="7" id="KW-0862">Zinc</keyword>
<reference evidence="13" key="1">
    <citation type="submission" date="2021-11" db="EMBL/GenBank/DDBJ databases">
        <authorList>
            <person name="Schell T."/>
        </authorList>
    </citation>
    <scope>NUCLEOTIDE SEQUENCE</scope>
    <source>
        <strain evidence="13">M5</strain>
    </source>
</reference>
<dbReference type="SUPFAM" id="SSF54277">
    <property type="entry name" value="CAD &amp; PB1 domains"/>
    <property type="match status" value="1"/>
</dbReference>
<evidence type="ECO:0000256" key="5">
    <source>
        <dbReference type="ARBA" id="ARBA00022723"/>
    </source>
</evidence>
<evidence type="ECO:0000313" key="13">
    <source>
        <dbReference type="EMBL" id="CAH0103701.1"/>
    </source>
</evidence>
<evidence type="ECO:0000256" key="3">
    <source>
        <dbReference type="ARBA" id="ARBA00005298"/>
    </source>
</evidence>
<keyword evidence="6 9" id="KW-0863">Zinc-finger</keyword>
<accession>A0A8J2WLQ1</accession>
<comment type="subcellular location">
    <subcellularLocation>
        <location evidence="2">Cytoplasm</location>
    </subcellularLocation>
    <subcellularLocation>
        <location evidence="1">Nucleus</location>
    </subcellularLocation>
</comment>
<dbReference type="PANTHER" id="PTHR11792:SF16">
    <property type="entry name" value="PHOSRESTIN-2"/>
    <property type="match status" value="1"/>
</dbReference>
<evidence type="ECO:0000256" key="2">
    <source>
        <dbReference type="ARBA" id="ARBA00004496"/>
    </source>
</evidence>
<evidence type="ECO:0000259" key="12">
    <source>
        <dbReference type="PROSITE" id="PS51745"/>
    </source>
</evidence>
<keyword evidence="14" id="KW-1185">Reference proteome</keyword>
<evidence type="ECO:0000256" key="9">
    <source>
        <dbReference type="PROSITE-ProRule" id="PRU00228"/>
    </source>
</evidence>
<protein>
    <submittedName>
        <fullName evidence="13">Uncharacterized protein</fullName>
    </submittedName>
</protein>
<dbReference type="FunFam" id="3.10.20.90:FF:000320">
    <property type="entry name" value="Predicted protein"/>
    <property type="match status" value="1"/>
</dbReference>
<dbReference type="InterPro" id="IPR011022">
    <property type="entry name" value="Arrestin_C-like"/>
</dbReference>
<evidence type="ECO:0000256" key="10">
    <source>
        <dbReference type="SAM" id="MobiDB-lite"/>
    </source>
</evidence>
<dbReference type="PROSITE" id="PS50135">
    <property type="entry name" value="ZF_ZZ_2"/>
    <property type="match status" value="1"/>
</dbReference>
<dbReference type="Pfam" id="PF00569">
    <property type="entry name" value="ZZ"/>
    <property type="match status" value="1"/>
</dbReference>
<evidence type="ECO:0000256" key="8">
    <source>
        <dbReference type="ARBA" id="ARBA00023242"/>
    </source>
</evidence>
<comment type="similarity">
    <text evidence="3">Belongs to the arrestin family.</text>
</comment>
<keyword evidence="5" id="KW-0479">Metal-binding</keyword>
<dbReference type="Gene3D" id="3.30.60.90">
    <property type="match status" value="1"/>
</dbReference>
<evidence type="ECO:0000256" key="6">
    <source>
        <dbReference type="ARBA" id="ARBA00022771"/>
    </source>
</evidence>
<feature type="domain" description="ZZ-type" evidence="11">
    <location>
        <begin position="117"/>
        <end position="167"/>
    </location>
</feature>
<keyword evidence="4" id="KW-0963">Cytoplasm</keyword>
<dbReference type="InterPro" id="IPR014756">
    <property type="entry name" value="Ig_E-set"/>
</dbReference>
<dbReference type="InterPro" id="IPR000433">
    <property type="entry name" value="Znf_ZZ"/>
</dbReference>
<feature type="compositionally biased region" description="Basic and acidic residues" evidence="10">
    <location>
        <begin position="303"/>
        <end position="320"/>
    </location>
</feature>
<feature type="region of interest" description="Disordered" evidence="10">
    <location>
        <begin position="296"/>
        <end position="320"/>
    </location>
</feature>
<dbReference type="InterPro" id="IPR014753">
    <property type="entry name" value="Arrestin_N"/>
</dbReference>
<dbReference type="SUPFAM" id="SSF81296">
    <property type="entry name" value="E set domains"/>
    <property type="match status" value="2"/>
</dbReference>
<dbReference type="InterPro" id="IPR000698">
    <property type="entry name" value="Arrestin"/>
</dbReference>
<name>A0A8J2WLQ1_9CRUS</name>
<dbReference type="CDD" id="cd14320">
    <property type="entry name" value="UBA_SQSTM"/>
    <property type="match status" value="1"/>
</dbReference>
<dbReference type="PROSITE" id="PS51745">
    <property type="entry name" value="PB1"/>
    <property type="match status" value="1"/>
</dbReference>
<dbReference type="GO" id="GO:0001664">
    <property type="term" value="F:G protein-coupled receptor binding"/>
    <property type="evidence" value="ECO:0007669"/>
    <property type="project" value="TreeGrafter"/>
</dbReference>
<dbReference type="InterPro" id="IPR009060">
    <property type="entry name" value="UBA-like_sf"/>
</dbReference>
<gene>
    <name evidence="13" type="ORF">DGAL_LOCUS6284</name>
</gene>
<dbReference type="Gene3D" id="2.60.40.640">
    <property type="match status" value="1"/>
</dbReference>
<dbReference type="InterPro" id="IPR014752">
    <property type="entry name" value="Arrestin-like_C"/>
</dbReference>
<dbReference type="Gene3D" id="2.60.40.840">
    <property type="match status" value="2"/>
</dbReference>
<dbReference type="SUPFAM" id="SSF57850">
    <property type="entry name" value="RING/U-box"/>
    <property type="match status" value="1"/>
</dbReference>
<dbReference type="EMBL" id="CAKKLH010000113">
    <property type="protein sequence ID" value="CAH0103701.1"/>
    <property type="molecule type" value="Genomic_DNA"/>
</dbReference>
<evidence type="ECO:0000256" key="1">
    <source>
        <dbReference type="ARBA" id="ARBA00004123"/>
    </source>
</evidence>
<dbReference type="Pfam" id="PF02752">
    <property type="entry name" value="Arrestin_C"/>
    <property type="match status" value="1"/>
</dbReference>
<dbReference type="SMART" id="SM01017">
    <property type="entry name" value="Arrestin_C"/>
    <property type="match status" value="1"/>
</dbReference>
<dbReference type="SUPFAM" id="SSF46934">
    <property type="entry name" value="UBA-like"/>
    <property type="match status" value="1"/>
</dbReference>
<dbReference type="GO" id="GO:0008270">
    <property type="term" value="F:zinc ion binding"/>
    <property type="evidence" value="ECO:0007669"/>
    <property type="project" value="UniProtKB-KW"/>
</dbReference>
<dbReference type="Pfam" id="PF16577">
    <property type="entry name" value="UBA_5"/>
    <property type="match status" value="1"/>
</dbReference>
<dbReference type="InterPro" id="IPR043145">
    <property type="entry name" value="Znf_ZZ_sf"/>
</dbReference>
<dbReference type="SMART" id="SM00165">
    <property type="entry name" value="UBA"/>
    <property type="match status" value="1"/>
</dbReference>
<dbReference type="PANTHER" id="PTHR11792">
    <property type="entry name" value="ARRESTIN"/>
    <property type="match status" value="1"/>
</dbReference>
<comment type="caution">
    <text evidence="13">The sequence shown here is derived from an EMBL/GenBank/DDBJ whole genome shotgun (WGS) entry which is preliminary data.</text>
</comment>
<dbReference type="SMART" id="SM00291">
    <property type="entry name" value="ZnF_ZZ"/>
    <property type="match status" value="1"/>
</dbReference>
<dbReference type="Gene3D" id="1.10.8.10">
    <property type="entry name" value="DNA helicase RuvA subunit, C-terminal domain"/>
    <property type="match status" value="1"/>
</dbReference>
<keyword evidence="8" id="KW-0539">Nucleus</keyword>
<dbReference type="SMART" id="SM00666">
    <property type="entry name" value="PB1"/>
    <property type="match status" value="1"/>
</dbReference>
<dbReference type="GO" id="GO:0007165">
    <property type="term" value="P:signal transduction"/>
    <property type="evidence" value="ECO:0007669"/>
    <property type="project" value="InterPro"/>
</dbReference>
<dbReference type="InterPro" id="IPR033741">
    <property type="entry name" value="SQSTM_UBA"/>
</dbReference>
<evidence type="ECO:0000313" key="14">
    <source>
        <dbReference type="Proteomes" id="UP000789390"/>
    </source>
</evidence>